<organism evidence="1 2">
    <name type="scientific">Dyella agri</name>
    <dbReference type="NCBI Taxonomy" id="1926869"/>
    <lineage>
        <taxon>Bacteria</taxon>
        <taxon>Pseudomonadati</taxon>
        <taxon>Pseudomonadota</taxon>
        <taxon>Gammaproteobacteria</taxon>
        <taxon>Lysobacterales</taxon>
        <taxon>Rhodanobacteraceae</taxon>
        <taxon>Dyella</taxon>
    </lineage>
</organism>
<protein>
    <recommendedName>
        <fullName evidence="3">Terminase</fullName>
    </recommendedName>
</protein>
<evidence type="ECO:0008006" key="3">
    <source>
        <dbReference type="Google" id="ProtNLM"/>
    </source>
</evidence>
<reference evidence="1 2" key="1">
    <citation type="submission" date="2020-10" db="EMBL/GenBank/DDBJ databases">
        <title>Phylogeny of dyella-like bacteria.</title>
        <authorList>
            <person name="Fu J."/>
        </authorList>
    </citation>
    <scope>NUCLEOTIDE SEQUENCE [LARGE SCALE GENOMIC DNA]</scope>
    <source>
        <strain evidence="1 2">DKC-1</strain>
    </source>
</reference>
<dbReference type="RefSeq" id="WP_404535093.1">
    <property type="nucleotide sequence ID" value="NZ_JADIKL010000001.1"/>
</dbReference>
<dbReference type="Pfam" id="PF03237">
    <property type="entry name" value="Terminase_6N"/>
    <property type="match status" value="1"/>
</dbReference>
<proteinExistence type="predicted"/>
<dbReference type="Gene3D" id="3.40.50.300">
    <property type="entry name" value="P-loop containing nucleotide triphosphate hydrolases"/>
    <property type="match status" value="1"/>
</dbReference>
<gene>
    <name evidence="1" type="ORF">ISP14_00585</name>
</gene>
<name>A0ABW8KAW2_9GAMM</name>
<accession>A0ABW8KAW2</accession>
<keyword evidence="2" id="KW-1185">Reference proteome</keyword>
<comment type="caution">
    <text evidence="1">The sequence shown here is derived from an EMBL/GenBank/DDBJ whole genome shotgun (WGS) entry which is preliminary data.</text>
</comment>
<sequence>MSSAAADFARAADPVQVFREGARDANGQPIEPAPWQVEVMRSEARRHLILCSRQAGKSTTIGAKAAHGLVYRPGLYLVIAPTLRQSRLLFKKASAVYRNLADVPRIVKDNETELELENGSQLVALPGDNDANIRGFSAPRAVYVDEAARVVDSVYAALRPMLAASPDGQMIALTTPYGRRGWFYEAYEFGKGWERTKITARDVPHISEEYLAEERDGMSEWQFRAEFLCEFTDTSESFFSSELIDAMIDNTIEVWE</sequence>
<dbReference type="EMBL" id="JADIKL010000001">
    <property type="protein sequence ID" value="MFK2929274.1"/>
    <property type="molecule type" value="Genomic_DNA"/>
</dbReference>
<dbReference type="Proteomes" id="UP001620397">
    <property type="component" value="Unassembled WGS sequence"/>
</dbReference>
<dbReference type="InterPro" id="IPR027417">
    <property type="entry name" value="P-loop_NTPase"/>
</dbReference>
<evidence type="ECO:0000313" key="2">
    <source>
        <dbReference type="Proteomes" id="UP001620397"/>
    </source>
</evidence>
<evidence type="ECO:0000313" key="1">
    <source>
        <dbReference type="EMBL" id="MFK2929274.1"/>
    </source>
</evidence>